<dbReference type="RefSeq" id="WP_102721439.1">
    <property type="nucleotide sequence ID" value="NZ_CP029701.1"/>
</dbReference>
<dbReference type="Proteomes" id="UP000642553">
    <property type="component" value="Chromosome"/>
</dbReference>
<organism evidence="3 4">
    <name type="scientific">Akkermansia massiliensis</name>
    <dbReference type="NCBI Taxonomy" id="2927224"/>
    <lineage>
        <taxon>Bacteria</taxon>
        <taxon>Pseudomonadati</taxon>
        <taxon>Verrucomicrobiota</taxon>
        <taxon>Verrucomicrobiia</taxon>
        <taxon>Verrucomicrobiales</taxon>
        <taxon>Akkermansiaceae</taxon>
        <taxon>Akkermansia</taxon>
    </lineage>
</organism>
<keyword evidence="2" id="KW-0812">Transmembrane</keyword>
<evidence type="ECO:0000313" key="4">
    <source>
        <dbReference type="Proteomes" id="UP000642553"/>
    </source>
</evidence>
<reference evidence="3" key="1">
    <citation type="submission" date="2018-05" db="EMBL/GenBank/DDBJ databases">
        <title>Complete genome sequnece of Akkermansia muciniphila EB-AMDK-40.</title>
        <authorList>
            <person name="Nam Y.-D."/>
            <person name="Chung W.-H."/>
            <person name="Park Y.S."/>
            <person name="Kang J."/>
        </authorList>
    </citation>
    <scope>NUCLEOTIDE SEQUENCE</scope>
    <source>
        <strain evidence="3">EB-AMDK-40</strain>
    </source>
</reference>
<keyword evidence="2" id="KW-0472">Membrane</keyword>
<keyword evidence="2" id="KW-1133">Transmembrane helix</keyword>
<keyword evidence="1" id="KW-0175">Coiled coil</keyword>
<evidence type="ECO:0000313" key="3">
    <source>
        <dbReference type="EMBL" id="QHV64238.1"/>
    </source>
</evidence>
<evidence type="ECO:0000256" key="1">
    <source>
        <dbReference type="SAM" id="Coils"/>
    </source>
</evidence>
<proteinExistence type="predicted"/>
<dbReference type="EMBL" id="CP029701">
    <property type="protein sequence ID" value="QHV64238.1"/>
    <property type="molecule type" value="Genomic_DNA"/>
</dbReference>
<feature type="coiled-coil region" evidence="1">
    <location>
        <begin position="79"/>
        <end position="106"/>
    </location>
</feature>
<sequence length="169" mass="19640">MNYMMAIIANPYLTILSGITFGILYSALVVFFIQIKKKKAIDYNKDLTRVMQDNKRRMSPASRIKNNFTEIQISLHSTQDTIQKVLEDIEKQMKLFQKEKEKSEQFKQIASINEEQYSAFERSLIHVVEQQNEKNNKLNLKWGIIFCVLSAILGNLLPPISRVFSSIFS</sequence>
<evidence type="ECO:0000256" key="2">
    <source>
        <dbReference type="SAM" id="Phobius"/>
    </source>
</evidence>
<name>A0AAE7BH65_9BACT</name>
<accession>A0AAE7BH65</accession>
<feature type="transmembrane region" description="Helical" evidence="2">
    <location>
        <begin position="12"/>
        <end position="33"/>
    </location>
</feature>
<protein>
    <submittedName>
        <fullName evidence="3">Uncharacterized protein</fullName>
    </submittedName>
</protein>
<feature type="transmembrane region" description="Helical" evidence="2">
    <location>
        <begin position="140"/>
        <end position="160"/>
    </location>
</feature>
<dbReference type="AlphaFoldDB" id="A0AAE7BH65"/>
<gene>
    <name evidence="3" type="ORF">DMI76_13100</name>
</gene>